<keyword evidence="2" id="KW-1185">Reference proteome</keyword>
<evidence type="ECO:0000313" key="2">
    <source>
        <dbReference type="Proteomes" id="UP000184608"/>
    </source>
</evidence>
<dbReference type="EMBL" id="FQXZ01000046">
    <property type="protein sequence ID" value="SHI71764.1"/>
    <property type="molecule type" value="Genomic_DNA"/>
</dbReference>
<dbReference type="OrthoDB" id="5824647at2"/>
<dbReference type="AlphaFoldDB" id="A0A1M6DEN8"/>
<reference evidence="1 2" key="1">
    <citation type="submission" date="2016-11" db="EMBL/GenBank/DDBJ databases">
        <authorList>
            <person name="Jaros S."/>
            <person name="Januszkiewicz K."/>
            <person name="Wedrychowicz H."/>
        </authorList>
    </citation>
    <scope>NUCLEOTIDE SEQUENCE [LARGE SCALE GENOMIC DNA]</scope>
    <source>
        <strain evidence="1 2">CECT 7868</strain>
    </source>
</reference>
<dbReference type="RefSeq" id="WP_073605805.1">
    <property type="nucleotide sequence ID" value="NZ_FQXZ01000046.1"/>
</dbReference>
<protein>
    <submittedName>
        <fullName evidence="1">Uncharacterized protein</fullName>
    </submittedName>
</protein>
<sequence>MTLLEQAQALLEGPVTLQTLNDLETLSEQASGEEKEQIGDLIETAIISAPLDVIEQYQASLS</sequence>
<evidence type="ECO:0000313" key="1">
    <source>
        <dbReference type="EMBL" id="SHI71764.1"/>
    </source>
</evidence>
<gene>
    <name evidence="1" type="ORF">VA7868_04212</name>
</gene>
<dbReference type="Proteomes" id="UP000184608">
    <property type="component" value="Unassembled WGS sequence"/>
</dbReference>
<proteinExistence type="predicted"/>
<organism evidence="1 2">
    <name type="scientific">Vibrio aerogenes CECT 7868</name>
    <dbReference type="NCBI Taxonomy" id="1216006"/>
    <lineage>
        <taxon>Bacteria</taxon>
        <taxon>Pseudomonadati</taxon>
        <taxon>Pseudomonadota</taxon>
        <taxon>Gammaproteobacteria</taxon>
        <taxon>Vibrionales</taxon>
        <taxon>Vibrionaceae</taxon>
        <taxon>Vibrio</taxon>
    </lineage>
</organism>
<accession>A0A1M6DEN8</accession>
<name>A0A1M6DEN8_9VIBR</name>